<dbReference type="GO" id="GO:0005634">
    <property type="term" value="C:nucleus"/>
    <property type="evidence" value="ECO:0007669"/>
    <property type="project" value="UniProtKB-SubCell"/>
</dbReference>
<sequence length="270" mass="30313">MMKKKTLNFSSLLRNTELKYSSSSWPWPLYCHQPKTLSFRVDNKDDTFKTINSAYLEDSDSSFSKHSEEFKIGDSIETTIRGLRSDRFFFEPDETNSILEANKVAAEGNGTQSLPFKDSVVLSMESQDPYVDFRKSMEEMVEAHDVKDWECLQELLCWYLRVNEKTNHGYIVGAFVDLLVGLAFASTSSSFSSSSSSQSISSPLSFYSSSMSSSYDTRCVSCLEAREEEVNIPSSSLLLEQVREDIDLEDEAEASDTDTEVSASSSSSTI</sequence>
<evidence type="ECO:0000256" key="2">
    <source>
        <dbReference type="ARBA" id="ARBA00022491"/>
    </source>
</evidence>
<organism evidence="9 10">
    <name type="scientific">Cicer arietinum</name>
    <name type="common">Chickpea</name>
    <name type="synonym">Garbanzo</name>
    <dbReference type="NCBI Taxonomy" id="3827"/>
    <lineage>
        <taxon>Eukaryota</taxon>
        <taxon>Viridiplantae</taxon>
        <taxon>Streptophyta</taxon>
        <taxon>Embryophyta</taxon>
        <taxon>Tracheophyta</taxon>
        <taxon>Spermatophyta</taxon>
        <taxon>Magnoliopsida</taxon>
        <taxon>eudicotyledons</taxon>
        <taxon>Gunneridae</taxon>
        <taxon>Pentapetalae</taxon>
        <taxon>rosids</taxon>
        <taxon>fabids</taxon>
        <taxon>Fabales</taxon>
        <taxon>Fabaceae</taxon>
        <taxon>Papilionoideae</taxon>
        <taxon>50 kb inversion clade</taxon>
        <taxon>NPAAA clade</taxon>
        <taxon>Hologalegina</taxon>
        <taxon>IRL clade</taxon>
        <taxon>Cicereae</taxon>
        <taxon>Cicer</taxon>
    </lineage>
</organism>
<protein>
    <recommendedName>
        <fullName evidence="6">Transcription repressor</fullName>
    </recommendedName>
    <alternativeName>
        <fullName evidence="6">Ovate family protein</fullName>
    </alternativeName>
</protein>
<keyword evidence="5 6" id="KW-0539">Nucleus</keyword>
<keyword evidence="4 6" id="KW-0804">Transcription</keyword>
<evidence type="ECO:0000313" key="10">
    <source>
        <dbReference type="RefSeq" id="XP_004494233.1"/>
    </source>
</evidence>
<evidence type="ECO:0000256" key="6">
    <source>
        <dbReference type="RuleBase" id="RU367028"/>
    </source>
</evidence>
<dbReference type="AlphaFoldDB" id="A0A1S2XTC7"/>
<reference evidence="10" key="2">
    <citation type="submission" date="2025-08" db="UniProtKB">
        <authorList>
            <consortium name="RefSeq"/>
        </authorList>
    </citation>
    <scope>IDENTIFICATION</scope>
    <source>
        <tissue evidence="10">Etiolated seedlings</tissue>
    </source>
</reference>
<comment type="function">
    <text evidence="6">Transcriptional repressor that regulates multiple aspects of plant growth and development.</text>
</comment>
<dbReference type="InterPro" id="IPR038933">
    <property type="entry name" value="Ovate"/>
</dbReference>
<accession>A0A1S2XTC7</accession>
<evidence type="ECO:0000256" key="5">
    <source>
        <dbReference type="ARBA" id="ARBA00023242"/>
    </source>
</evidence>
<keyword evidence="3 6" id="KW-0805">Transcription regulation</keyword>
<gene>
    <name evidence="10" type="primary">LOC101497716</name>
</gene>
<proteinExistence type="predicted"/>
<dbReference type="GeneID" id="101497716"/>
<feature type="compositionally biased region" description="Acidic residues" evidence="7">
    <location>
        <begin position="248"/>
        <end position="259"/>
    </location>
</feature>
<dbReference type="STRING" id="3827.A0A1S2XTC7"/>
<evidence type="ECO:0000256" key="3">
    <source>
        <dbReference type="ARBA" id="ARBA00023015"/>
    </source>
</evidence>
<keyword evidence="2 6" id="KW-0678">Repressor</keyword>
<comment type="subcellular location">
    <subcellularLocation>
        <location evidence="1 6">Nucleus</location>
    </subcellularLocation>
</comment>
<reference evidence="9" key="1">
    <citation type="journal article" date="2013" name="Nat. Biotechnol.">
        <title>Draft genome sequence of chickpea (Cicer arietinum) provides a resource for trait improvement.</title>
        <authorList>
            <person name="Varshney R.K."/>
            <person name="Song C."/>
            <person name="Saxena R.K."/>
            <person name="Azam S."/>
            <person name="Yu S."/>
            <person name="Sharpe A.G."/>
            <person name="Cannon S."/>
            <person name="Baek J."/>
            <person name="Rosen B.D."/>
            <person name="Tar'an B."/>
            <person name="Millan T."/>
            <person name="Zhang X."/>
            <person name="Ramsay L.D."/>
            <person name="Iwata A."/>
            <person name="Wang Y."/>
            <person name="Nelson W."/>
            <person name="Farmer A.D."/>
            <person name="Gaur P.M."/>
            <person name="Soderlund C."/>
            <person name="Penmetsa R.V."/>
            <person name="Xu C."/>
            <person name="Bharti A.K."/>
            <person name="He W."/>
            <person name="Winter P."/>
            <person name="Zhao S."/>
            <person name="Hane J.K."/>
            <person name="Carrasquilla-Garcia N."/>
            <person name="Condie J.A."/>
            <person name="Upadhyaya H.D."/>
            <person name="Luo M.C."/>
            <person name="Thudi M."/>
            <person name="Gowda C.L."/>
            <person name="Singh N.P."/>
            <person name="Lichtenzveig J."/>
            <person name="Gali K.K."/>
            <person name="Rubio J."/>
            <person name="Nadarajan N."/>
            <person name="Dolezel J."/>
            <person name="Bansal K.C."/>
            <person name="Xu X."/>
            <person name="Edwards D."/>
            <person name="Zhang G."/>
            <person name="Kahl G."/>
            <person name="Gil J."/>
            <person name="Singh K.B."/>
            <person name="Datta S.K."/>
            <person name="Jackson S.A."/>
            <person name="Wang J."/>
            <person name="Cook D.R."/>
        </authorList>
    </citation>
    <scope>NUCLEOTIDE SEQUENCE [LARGE SCALE GENOMIC DNA]</scope>
    <source>
        <strain evidence="9">cv. CDC Frontier</strain>
    </source>
</reference>
<evidence type="ECO:0000259" key="8">
    <source>
        <dbReference type="PROSITE" id="PS51754"/>
    </source>
</evidence>
<dbReference type="GO" id="GO:0045892">
    <property type="term" value="P:negative regulation of DNA-templated transcription"/>
    <property type="evidence" value="ECO:0007669"/>
    <property type="project" value="UniProtKB-UniRule"/>
</dbReference>
<feature type="compositionally biased region" description="Low complexity" evidence="7">
    <location>
        <begin position="260"/>
        <end position="270"/>
    </location>
</feature>
<evidence type="ECO:0000256" key="4">
    <source>
        <dbReference type="ARBA" id="ARBA00023163"/>
    </source>
</evidence>
<dbReference type="KEGG" id="cam:101497716"/>
<feature type="region of interest" description="Disordered" evidence="7">
    <location>
        <begin position="248"/>
        <end position="270"/>
    </location>
</feature>
<dbReference type="OrthoDB" id="689823at2759"/>
<evidence type="ECO:0000256" key="1">
    <source>
        <dbReference type="ARBA" id="ARBA00004123"/>
    </source>
</evidence>
<dbReference type="InterPro" id="IPR006458">
    <property type="entry name" value="Ovate_C"/>
</dbReference>
<dbReference type="PANTHER" id="PTHR33057:SF98">
    <property type="entry name" value="TRANSCRIPTION REPRESSOR OFP18"/>
    <property type="match status" value="1"/>
</dbReference>
<dbReference type="NCBIfam" id="TIGR01568">
    <property type="entry name" value="A_thal_3678"/>
    <property type="match status" value="1"/>
</dbReference>
<feature type="domain" description="OVATE" evidence="8">
    <location>
        <begin position="122"/>
        <end position="181"/>
    </location>
</feature>
<dbReference type="Proteomes" id="UP000087171">
    <property type="component" value="Chromosome Ca3"/>
</dbReference>
<dbReference type="PANTHER" id="PTHR33057">
    <property type="entry name" value="TRANSCRIPTION REPRESSOR OFP7-RELATED"/>
    <property type="match status" value="1"/>
</dbReference>
<dbReference type="eggNOG" id="ENOG502RFQ4">
    <property type="taxonomic scope" value="Eukaryota"/>
</dbReference>
<dbReference type="PROSITE" id="PS51754">
    <property type="entry name" value="OVATE"/>
    <property type="match status" value="1"/>
</dbReference>
<dbReference type="Pfam" id="PF04844">
    <property type="entry name" value="Ovate"/>
    <property type="match status" value="1"/>
</dbReference>
<keyword evidence="9" id="KW-1185">Reference proteome</keyword>
<evidence type="ECO:0000256" key="7">
    <source>
        <dbReference type="SAM" id="MobiDB-lite"/>
    </source>
</evidence>
<dbReference type="RefSeq" id="XP_004494233.1">
    <property type="nucleotide sequence ID" value="XM_004494176.3"/>
</dbReference>
<dbReference type="PaxDb" id="3827-XP_004494233.1"/>
<name>A0A1S2XTC7_CICAR</name>
<evidence type="ECO:0000313" key="9">
    <source>
        <dbReference type="Proteomes" id="UP000087171"/>
    </source>
</evidence>